<dbReference type="Gene3D" id="2.60.120.200">
    <property type="match status" value="1"/>
</dbReference>
<dbReference type="RefSeq" id="WP_182706855.1">
    <property type="nucleotide sequence ID" value="NZ_JACJII010000001.1"/>
</dbReference>
<name>A0A7W3RAE9_9ACTN</name>
<evidence type="ECO:0000313" key="1">
    <source>
        <dbReference type="EMBL" id="MBA9005777.1"/>
    </source>
</evidence>
<proteinExistence type="predicted"/>
<gene>
    <name evidence="1" type="ORF">HNR21_004659</name>
</gene>
<comment type="caution">
    <text evidence="1">The sequence shown here is derived from an EMBL/GenBank/DDBJ whole genome shotgun (WGS) entry which is preliminary data.</text>
</comment>
<dbReference type="AlphaFoldDB" id="A0A7W3RAE9"/>
<protein>
    <submittedName>
        <fullName evidence="1">Chitin-binding protein</fullName>
    </submittedName>
</protein>
<sequence length="233" mass="25869">MGGDRWTLVWSPVPRRDGLGAFGGIEDDRAGSHPGVPHVRALGTMYRFDIHHPGDVDTYPDRQRQEVRGMRVGGRERRAAEGETWRFTWSWYLPAALRATRSFTHVHQQFASGAGGGPVLTVSLRRRGGRDLVELNAFRSGVIVGEAELAPLRSRWIGVELEVLFAGPPAGRVRWRVTAGNAVAVDIERGGLATWAGARGVFPKWGIYRSLEDASRLNDAHLLLKDLKAYVRR</sequence>
<organism evidence="1 2">
    <name type="scientific">Thermomonospora cellulosilytica</name>
    <dbReference type="NCBI Taxonomy" id="1411118"/>
    <lineage>
        <taxon>Bacteria</taxon>
        <taxon>Bacillati</taxon>
        <taxon>Actinomycetota</taxon>
        <taxon>Actinomycetes</taxon>
        <taxon>Streptosporangiales</taxon>
        <taxon>Thermomonosporaceae</taxon>
        <taxon>Thermomonospora</taxon>
    </lineage>
</organism>
<keyword evidence="2" id="KW-1185">Reference proteome</keyword>
<accession>A0A7W3RAE9</accession>
<dbReference type="Proteomes" id="UP000539313">
    <property type="component" value="Unassembled WGS sequence"/>
</dbReference>
<reference evidence="1 2" key="1">
    <citation type="submission" date="2020-08" db="EMBL/GenBank/DDBJ databases">
        <title>Sequencing the genomes of 1000 actinobacteria strains.</title>
        <authorList>
            <person name="Klenk H.-P."/>
        </authorList>
    </citation>
    <scope>NUCLEOTIDE SEQUENCE [LARGE SCALE GENOMIC DNA]</scope>
    <source>
        <strain evidence="1 2">DSM 45823</strain>
    </source>
</reference>
<evidence type="ECO:0000313" key="2">
    <source>
        <dbReference type="Proteomes" id="UP000539313"/>
    </source>
</evidence>
<dbReference type="EMBL" id="JACJII010000001">
    <property type="protein sequence ID" value="MBA9005777.1"/>
    <property type="molecule type" value="Genomic_DNA"/>
</dbReference>